<keyword evidence="10" id="KW-1185">Reference proteome</keyword>
<evidence type="ECO:0000256" key="3">
    <source>
        <dbReference type="ARBA" id="ARBA00022448"/>
    </source>
</evidence>
<dbReference type="EMBL" id="JBHRZH010000062">
    <property type="protein sequence ID" value="MFC3766906.1"/>
    <property type="molecule type" value="Genomic_DNA"/>
</dbReference>
<feature type="transmembrane region" description="Helical" evidence="8">
    <location>
        <begin position="117"/>
        <end position="135"/>
    </location>
</feature>
<feature type="transmembrane region" description="Helical" evidence="8">
    <location>
        <begin position="331"/>
        <end position="348"/>
    </location>
</feature>
<keyword evidence="5 8" id="KW-0812">Transmembrane</keyword>
<evidence type="ECO:0000256" key="1">
    <source>
        <dbReference type="ARBA" id="ARBA00004651"/>
    </source>
</evidence>
<keyword evidence="7 8" id="KW-0472">Membrane</keyword>
<feature type="transmembrane region" description="Helical" evidence="8">
    <location>
        <begin position="260"/>
        <end position="287"/>
    </location>
</feature>
<feature type="transmembrane region" description="Helical" evidence="8">
    <location>
        <begin position="28"/>
        <end position="51"/>
    </location>
</feature>
<comment type="similarity">
    <text evidence="2">Belongs to the binding-protein-dependent transport system permease family. FecCD subfamily.</text>
</comment>
<feature type="transmembrane region" description="Helical" evidence="8">
    <location>
        <begin position="87"/>
        <end position="105"/>
    </location>
</feature>
<dbReference type="RefSeq" id="WP_205115957.1">
    <property type="nucleotide sequence ID" value="NZ_JAFBCM010000001.1"/>
</dbReference>
<evidence type="ECO:0000256" key="8">
    <source>
        <dbReference type="SAM" id="Phobius"/>
    </source>
</evidence>
<keyword evidence="3" id="KW-0813">Transport</keyword>
<dbReference type="SUPFAM" id="SSF81345">
    <property type="entry name" value="ABC transporter involved in vitamin B12 uptake, BtuC"/>
    <property type="match status" value="1"/>
</dbReference>
<dbReference type="InterPro" id="IPR037294">
    <property type="entry name" value="ABC_BtuC-like"/>
</dbReference>
<evidence type="ECO:0000313" key="9">
    <source>
        <dbReference type="EMBL" id="MFC3766906.1"/>
    </source>
</evidence>
<feature type="transmembrane region" description="Helical" evidence="8">
    <location>
        <begin position="220"/>
        <end position="239"/>
    </location>
</feature>
<dbReference type="CDD" id="cd06550">
    <property type="entry name" value="TM_ABC_iron-siderophores_like"/>
    <property type="match status" value="1"/>
</dbReference>
<protein>
    <submittedName>
        <fullName evidence="9">FecCD family ABC transporter permease</fullName>
    </submittedName>
</protein>
<dbReference type="InterPro" id="IPR000522">
    <property type="entry name" value="ABC_transptr_permease_BtuC"/>
</dbReference>
<dbReference type="Pfam" id="PF01032">
    <property type="entry name" value="FecCD"/>
    <property type="match status" value="1"/>
</dbReference>
<dbReference type="Gene3D" id="1.10.3470.10">
    <property type="entry name" value="ABC transporter involved in vitamin B12 uptake, BtuC"/>
    <property type="match status" value="1"/>
</dbReference>
<gene>
    <name evidence="9" type="ORF">ACFOUW_39185</name>
</gene>
<feature type="transmembrane region" description="Helical" evidence="8">
    <location>
        <begin position="141"/>
        <end position="161"/>
    </location>
</feature>
<proteinExistence type="inferred from homology"/>
<comment type="caution">
    <text evidence="9">The sequence shown here is derived from an EMBL/GenBank/DDBJ whole genome shotgun (WGS) entry which is preliminary data.</text>
</comment>
<feature type="transmembrane region" description="Helical" evidence="8">
    <location>
        <begin position="168"/>
        <end position="190"/>
    </location>
</feature>
<keyword evidence="6 8" id="KW-1133">Transmembrane helix</keyword>
<evidence type="ECO:0000256" key="5">
    <source>
        <dbReference type="ARBA" id="ARBA00022692"/>
    </source>
</evidence>
<dbReference type="PANTHER" id="PTHR30472">
    <property type="entry name" value="FERRIC ENTEROBACTIN TRANSPORT SYSTEM PERMEASE PROTEIN"/>
    <property type="match status" value="1"/>
</dbReference>
<comment type="subcellular location">
    <subcellularLocation>
        <location evidence="1">Cell membrane</location>
        <topology evidence="1">Multi-pass membrane protein</topology>
    </subcellularLocation>
</comment>
<dbReference type="PANTHER" id="PTHR30472:SF24">
    <property type="entry name" value="FERRIC ENTEROBACTIN TRANSPORT SYSTEM PERMEASE PROTEIN FEPG"/>
    <property type="match status" value="1"/>
</dbReference>
<evidence type="ECO:0000256" key="7">
    <source>
        <dbReference type="ARBA" id="ARBA00023136"/>
    </source>
</evidence>
<accession>A0ABV7YNX0</accession>
<sequence>MTTTLEQPTRQLPGRVVRTRSGRFSFRIDLRATIVCVILVAASLAVAVVSIGTGDFPIPIPDVVRTLLGEGTRATEFVVLTLRLPRVLTALLVGGALGISGAMFQSLSRNPLGSPDIIGFTTGSATGALIALLILNLGTMAVAGFAVAAGIVTALLVYLFAWKRGVQGYRLVLVGIGVSAVLTSVNSYLLTRAEVHDAQSAAVWLTGSLNGRGWEHVQPVSIALLLLVPAALFFGRIMSMLEMGDDAARALGVNAERSRLGLIVLAVAMTAVATASAGPVGFIALAAPQLARRLTKRPGVGLFSSLLMGAFLLAVSDLAAQRLLAPTQLPVGVMTGAVGGCYLAWLLAREWRSGRS</sequence>
<evidence type="ECO:0000256" key="4">
    <source>
        <dbReference type="ARBA" id="ARBA00022475"/>
    </source>
</evidence>
<organism evidence="9 10">
    <name type="scientific">Tenggerimyces flavus</name>
    <dbReference type="NCBI Taxonomy" id="1708749"/>
    <lineage>
        <taxon>Bacteria</taxon>
        <taxon>Bacillati</taxon>
        <taxon>Actinomycetota</taxon>
        <taxon>Actinomycetes</taxon>
        <taxon>Propionibacteriales</taxon>
        <taxon>Nocardioidaceae</taxon>
        <taxon>Tenggerimyces</taxon>
    </lineage>
</organism>
<name>A0ABV7YNX0_9ACTN</name>
<evidence type="ECO:0000313" key="10">
    <source>
        <dbReference type="Proteomes" id="UP001595699"/>
    </source>
</evidence>
<feature type="transmembrane region" description="Helical" evidence="8">
    <location>
        <begin position="299"/>
        <end position="319"/>
    </location>
</feature>
<keyword evidence="4" id="KW-1003">Cell membrane</keyword>
<dbReference type="Proteomes" id="UP001595699">
    <property type="component" value="Unassembled WGS sequence"/>
</dbReference>
<reference evidence="10" key="1">
    <citation type="journal article" date="2019" name="Int. J. Syst. Evol. Microbiol.">
        <title>The Global Catalogue of Microorganisms (GCM) 10K type strain sequencing project: providing services to taxonomists for standard genome sequencing and annotation.</title>
        <authorList>
            <consortium name="The Broad Institute Genomics Platform"/>
            <consortium name="The Broad Institute Genome Sequencing Center for Infectious Disease"/>
            <person name="Wu L."/>
            <person name="Ma J."/>
        </authorList>
    </citation>
    <scope>NUCLEOTIDE SEQUENCE [LARGE SCALE GENOMIC DNA]</scope>
    <source>
        <strain evidence="10">CGMCC 4.7241</strain>
    </source>
</reference>
<evidence type="ECO:0000256" key="2">
    <source>
        <dbReference type="ARBA" id="ARBA00007935"/>
    </source>
</evidence>
<evidence type="ECO:0000256" key="6">
    <source>
        <dbReference type="ARBA" id="ARBA00022989"/>
    </source>
</evidence>